<proteinExistence type="predicted"/>
<sequence length="556" mass="60738">MLDLTTMASSEKKKHWWVSNRKVIFICVLLLWQKIDRHAYSVFLLTAQLVGKYLREARDLVATREHSNVFNAVGLLDAALALSPRHEAALELKARSLLFLRRFREVADMLQDYIPSCAKVGTGEGDSSTSVGSAASAPLNEERFFPRREKSVSACSFRCFSIADLKRKVLAGLSSIPGEGHWRYLVLGHACSRLGLMEDALVLLQTGRRLAAAASRRRSVSSSGDSFISFSDTVGSSGAATESESASQLISHIKLLLRRTSAAAAALEVGAASEAVRHFSKVLDGRRGVPAAYAAGCFVGRASAHRLAGRLAEAIADCNRALAVEPSCITALRTRADLLEAVGAILDCLRDLDHLKLLYDSILRDGKLPGPSWRPHHGVRYRDVATEHRALTARVQQLKNQVAATGGLVDVDYYALMGVRRGCTKSELERANLLLMLRHKPEKSAAFVERLEFGDDHRDPDSARDQAKMSATILYRLLQKGYSRITATVMEQEAAAAAVVERKQVIREKNSMPIKSNFLLETTTSSPTATALFQGMFCRDITAAGSVLPHGAIPVK</sequence>
<comment type="caution">
    <text evidence="1">The sequence shown here is derived from an EMBL/GenBank/DDBJ whole genome shotgun (WGS) entry which is preliminary data.</text>
</comment>
<dbReference type="SUPFAM" id="SSF48452">
    <property type="entry name" value="TPR-like"/>
    <property type="match status" value="1"/>
</dbReference>
<dbReference type="SMART" id="SM00028">
    <property type="entry name" value="TPR"/>
    <property type="match status" value="2"/>
</dbReference>
<name>A0A8J5F347_ZINOF</name>
<keyword evidence="2" id="KW-1185">Reference proteome</keyword>
<accession>A0A8J5F347</accession>
<dbReference type="PANTHER" id="PTHR46816">
    <property type="entry name" value="OS01G0273500 PROTEIN"/>
    <property type="match status" value="1"/>
</dbReference>
<dbReference type="EMBL" id="JACMSC010000016">
    <property type="protein sequence ID" value="KAG6481227.1"/>
    <property type="molecule type" value="Genomic_DNA"/>
</dbReference>
<protein>
    <recommendedName>
        <fullName evidence="3">J domain-containing protein</fullName>
    </recommendedName>
</protein>
<dbReference type="InterPro" id="IPR011990">
    <property type="entry name" value="TPR-like_helical_dom_sf"/>
</dbReference>
<evidence type="ECO:0000313" key="1">
    <source>
        <dbReference type="EMBL" id="KAG6481227.1"/>
    </source>
</evidence>
<dbReference type="PANTHER" id="PTHR46816:SF1">
    <property type="entry name" value="TETRATRICOPEPTIDE REPEAT (TPR)-LIKE SUPERFAMILY PROTEIN"/>
    <property type="match status" value="1"/>
</dbReference>
<dbReference type="Proteomes" id="UP000734854">
    <property type="component" value="Unassembled WGS sequence"/>
</dbReference>
<evidence type="ECO:0008006" key="3">
    <source>
        <dbReference type="Google" id="ProtNLM"/>
    </source>
</evidence>
<evidence type="ECO:0000313" key="2">
    <source>
        <dbReference type="Proteomes" id="UP000734854"/>
    </source>
</evidence>
<gene>
    <name evidence="1" type="ORF">ZIOFF_057823</name>
</gene>
<dbReference type="AlphaFoldDB" id="A0A8J5F347"/>
<organism evidence="1 2">
    <name type="scientific">Zingiber officinale</name>
    <name type="common">Ginger</name>
    <name type="synonym">Amomum zingiber</name>
    <dbReference type="NCBI Taxonomy" id="94328"/>
    <lineage>
        <taxon>Eukaryota</taxon>
        <taxon>Viridiplantae</taxon>
        <taxon>Streptophyta</taxon>
        <taxon>Embryophyta</taxon>
        <taxon>Tracheophyta</taxon>
        <taxon>Spermatophyta</taxon>
        <taxon>Magnoliopsida</taxon>
        <taxon>Liliopsida</taxon>
        <taxon>Zingiberales</taxon>
        <taxon>Zingiberaceae</taxon>
        <taxon>Zingiber</taxon>
    </lineage>
</organism>
<dbReference type="InterPro" id="IPR019734">
    <property type="entry name" value="TPR_rpt"/>
</dbReference>
<reference evidence="1 2" key="1">
    <citation type="submission" date="2020-08" db="EMBL/GenBank/DDBJ databases">
        <title>Plant Genome Project.</title>
        <authorList>
            <person name="Zhang R.-G."/>
        </authorList>
    </citation>
    <scope>NUCLEOTIDE SEQUENCE [LARGE SCALE GENOMIC DNA]</scope>
    <source>
        <tissue evidence="1">Rhizome</tissue>
    </source>
</reference>
<dbReference type="Gene3D" id="1.25.40.10">
    <property type="entry name" value="Tetratricopeptide repeat domain"/>
    <property type="match status" value="1"/>
</dbReference>